<evidence type="ECO:0000313" key="7">
    <source>
        <dbReference type="Proteomes" id="UP001152795"/>
    </source>
</evidence>
<comment type="caution">
    <text evidence="6">The sequence shown here is derived from an EMBL/GenBank/DDBJ whole genome shotgun (WGS) entry which is preliminary data.</text>
</comment>
<keyword evidence="2" id="KW-0479">Metal-binding</keyword>
<name>A0A6S7INK3_PARCT</name>
<dbReference type="SUPFAM" id="SSF53098">
    <property type="entry name" value="Ribonuclease H-like"/>
    <property type="match status" value="1"/>
</dbReference>
<keyword evidence="5" id="KW-0539">Nucleus</keyword>
<dbReference type="OrthoDB" id="117690at2759"/>
<keyword evidence="4" id="KW-0862">Zinc</keyword>
<evidence type="ECO:0000256" key="1">
    <source>
        <dbReference type="ARBA" id="ARBA00004123"/>
    </source>
</evidence>
<sequence>MALSKKQLLLLHVVIVKSMKTMYQIFKTVLDFTHVDAVLHASHFPGSHTGVNIAEMFCKICASWNIHKARRELLVRDRAANMFVGSDLAEIPSIHCTIHQLQLVIEDAILSQLAIIDLLAKGRRLVTHFNHSALARKELKMLQEKQGKVLLLPIQDVPTRWNSAYLMMEHMVKLKLGPNELNIRKDKHYVTVTTIDPQYKNTFFQDTEKAKAWLLEQLVKVHRGHLVQENLEEVSTSDGNQNDNSFHAGPDHVLMITNQHKVEEATNSKREQGEQSCLVSAAEEVDMFMMLPLLPQTVNR</sequence>
<dbReference type="GO" id="GO:0008270">
    <property type="term" value="F:zinc ion binding"/>
    <property type="evidence" value="ECO:0007669"/>
    <property type="project" value="UniProtKB-KW"/>
</dbReference>
<dbReference type="GO" id="GO:0005634">
    <property type="term" value="C:nucleus"/>
    <property type="evidence" value="ECO:0007669"/>
    <property type="project" value="UniProtKB-SubCell"/>
</dbReference>
<keyword evidence="3" id="KW-0863">Zinc-finger</keyword>
<dbReference type="AlphaFoldDB" id="A0A6S7INK3"/>
<reference evidence="6" key="1">
    <citation type="submission" date="2020-04" db="EMBL/GenBank/DDBJ databases">
        <authorList>
            <person name="Alioto T."/>
            <person name="Alioto T."/>
            <person name="Gomez Garrido J."/>
        </authorList>
    </citation>
    <scope>NUCLEOTIDE SEQUENCE</scope>
    <source>
        <strain evidence="6">A484AB</strain>
    </source>
</reference>
<proteinExistence type="predicted"/>
<dbReference type="PANTHER" id="PTHR46481:SF10">
    <property type="entry name" value="ZINC FINGER BED DOMAIN-CONTAINING PROTEIN 39"/>
    <property type="match status" value="1"/>
</dbReference>
<accession>A0A6S7INK3</accession>
<evidence type="ECO:0000256" key="4">
    <source>
        <dbReference type="ARBA" id="ARBA00022833"/>
    </source>
</evidence>
<dbReference type="EMBL" id="CACRXK020011112">
    <property type="protein sequence ID" value="CAB4020764.1"/>
    <property type="molecule type" value="Genomic_DNA"/>
</dbReference>
<dbReference type="Proteomes" id="UP001152795">
    <property type="component" value="Unassembled WGS sequence"/>
</dbReference>
<dbReference type="PANTHER" id="PTHR46481">
    <property type="entry name" value="ZINC FINGER BED DOMAIN-CONTAINING PROTEIN 4"/>
    <property type="match status" value="1"/>
</dbReference>
<comment type="subcellular location">
    <subcellularLocation>
        <location evidence="1">Nucleus</location>
    </subcellularLocation>
</comment>
<gene>
    <name evidence="6" type="ORF">PACLA_8A065392</name>
</gene>
<evidence type="ECO:0000313" key="6">
    <source>
        <dbReference type="EMBL" id="CAB4020764.1"/>
    </source>
</evidence>
<protein>
    <submittedName>
        <fullName evidence="6">Zinc finger BED domain-containing 4-like</fullName>
    </submittedName>
</protein>
<evidence type="ECO:0000256" key="3">
    <source>
        <dbReference type="ARBA" id="ARBA00022771"/>
    </source>
</evidence>
<dbReference type="InterPro" id="IPR052035">
    <property type="entry name" value="ZnF_BED_domain_contain"/>
</dbReference>
<keyword evidence="7" id="KW-1185">Reference proteome</keyword>
<organism evidence="6 7">
    <name type="scientific">Paramuricea clavata</name>
    <name type="common">Red gorgonian</name>
    <name type="synonym">Violescent sea-whip</name>
    <dbReference type="NCBI Taxonomy" id="317549"/>
    <lineage>
        <taxon>Eukaryota</taxon>
        <taxon>Metazoa</taxon>
        <taxon>Cnidaria</taxon>
        <taxon>Anthozoa</taxon>
        <taxon>Octocorallia</taxon>
        <taxon>Malacalcyonacea</taxon>
        <taxon>Plexauridae</taxon>
        <taxon>Paramuricea</taxon>
    </lineage>
</organism>
<evidence type="ECO:0000256" key="2">
    <source>
        <dbReference type="ARBA" id="ARBA00022723"/>
    </source>
</evidence>
<dbReference type="InterPro" id="IPR012337">
    <property type="entry name" value="RNaseH-like_sf"/>
</dbReference>
<evidence type="ECO:0000256" key="5">
    <source>
        <dbReference type="ARBA" id="ARBA00023242"/>
    </source>
</evidence>